<dbReference type="STRING" id="445971.ANASTE_00120"/>
<keyword evidence="1 6" id="KW-0436">Ligase</keyword>
<comment type="caution">
    <text evidence="8">The sequence shown here is derived from an EMBL/GenBank/DDBJ whole genome shotgun (WGS) entry which is preliminary data.</text>
</comment>
<dbReference type="PANTHER" id="PTHR11895">
    <property type="entry name" value="TRANSAMIDASE"/>
    <property type="match status" value="1"/>
</dbReference>
<dbReference type="GO" id="GO:0006412">
    <property type="term" value="P:translation"/>
    <property type="evidence" value="ECO:0007669"/>
    <property type="project" value="UniProtKB-UniRule"/>
</dbReference>
<protein>
    <recommendedName>
        <fullName evidence="6">Glutamyl-tRNA(Gln) amidotransferase subunit A</fullName>
        <shortName evidence="6">Glu-ADT subunit A</shortName>
        <ecNumber evidence="6">6.3.5.7</ecNumber>
    </recommendedName>
</protein>
<dbReference type="GO" id="GO:0030956">
    <property type="term" value="C:glutamyl-tRNA(Gln) amidotransferase complex"/>
    <property type="evidence" value="ECO:0007669"/>
    <property type="project" value="InterPro"/>
</dbReference>
<dbReference type="Proteomes" id="UP000005178">
    <property type="component" value="Unassembled WGS sequence"/>
</dbReference>
<keyword evidence="2 6" id="KW-0547">Nucleotide-binding</keyword>
<gene>
    <name evidence="6 8" type="primary">gatA</name>
    <name evidence="8" type="ORF">ANASTE_00120</name>
</gene>
<sequence>MALYDKTIYELRELLDKKEVSASEVLNSYIDRIEAVDTKLDAFLTKTFDLAKKNAKESEERILKGETLSVLDGIPYALKDNMCTKDIRTTCSSKLLDNFIPPYSATVYKKLQKSGAVLLGKVDMDEFAMGSSNENSAYHIVKNPWDTSRVPGGSSGACAVSVSAGEAAFSLGSDTGGSIRTPAAFCGVTGLKPTYGRVSRYGLVAFASSLDQIGPFGKDIKDVASVLNVIAGHDENDSTSMKVDVPDYTSFLSEDIKGMKVGVDYALLDENKIDKDVVYNIRKAIDKFKEMGAEIVDISFDCFDYAIPVYYLISSSEASSNLSRFDGIRYGVREEGETLEDIIINSRTKGFGEEVKRRILLGTYALSAGYYDMYYNKALKVRKLIKDLYNDIFKKCDIVLTPTTPGEAFKIGEKTTDQTQMYLADIFTVTANLVGIPAASIPCGMSENGMPIGLQISANVFDEGKIIKAAYNYQNVTDHHKQKPNL</sequence>
<evidence type="ECO:0000313" key="9">
    <source>
        <dbReference type="Proteomes" id="UP000005178"/>
    </source>
</evidence>
<evidence type="ECO:0000256" key="1">
    <source>
        <dbReference type="ARBA" id="ARBA00022598"/>
    </source>
</evidence>
<keyword evidence="4 6" id="KW-0648">Protein biosynthesis</keyword>
<dbReference type="RefSeq" id="WP_007049576.1">
    <property type="nucleotide sequence ID" value="NZ_DS560017.1"/>
</dbReference>
<reference evidence="8" key="2">
    <citation type="submission" date="2013-08" db="EMBL/GenBank/DDBJ databases">
        <title>Draft genome sequence of Anaerofustis stercorihominis (DSM 17244).</title>
        <authorList>
            <person name="Sudarsanam P."/>
            <person name="Ley R."/>
            <person name="Guruge J."/>
            <person name="Turnbaugh P.J."/>
            <person name="Mahowald M."/>
            <person name="Liep D."/>
            <person name="Gordon J."/>
        </authorList>
    </citation>
    <scope>NUCLEOTIDE SEQUENCE</scope>
    <source>
        <strain evidence="8">DSM 17244</strain>
    </source>
</reference>
<dbReference type="HOGENOM" id="CLU_009600_0_3_9"/>
<reference evidence="8" key="1">
    <citation type="submission" date="2008-01" db="EMBL/GenBank/DDBJ databases">
        <authorList>
            <person name="Fulton L."/>
            <person name="Clifton S."/>
            <person name="Fulton B."/>
            <person name="Xu J."/>
            <person name="Minx P."/>
            <person name="Pepin K.H."/>
            <person name="Johnson M."/>
            <person name="Thiruvilangam P."/>
            <person name="Bhonagiri V."/>
            <person name="Nash W.E."/>
            <person name="Mardis E.R."/>
            <person name="Wilson R.K."/>
        </authorList>
    </citation>
    <scope>NUCLEOTIDE SEQUENCE [LARGE SCALE GENOMIC DNA]</scope>
    <source>
        <strain evidence="8">DSM 17244</strain>
    </source>
</reference>
<dbReference type="InterPro" id="IPR023631">
    <property type="entry name" value="Amidase_dom"/>
</dbReference>
<organism evidence="8 9">
    <name type="scientific">Anaerofustis stercorihominis DSM 17244</name>
    <dbReference type="NCBI Taxonomy" id="445971"/>
    <lineage>
        <taxon>Bacteria</taxon>
        <taxon>Bacillati</taxon>
        <taxon>Bacillota</taxon>
        <taxon>Clostridia</taxon>
        <taxon>Eubacteriales</taxon>
        <taxon>Eubacteriaceae</taxon>
        <taxon>Anaerofustis</taxon>
    </lineage>
</organism>
<dbReference type="GO" id="GO:0005524">
    <property type="term" value="F:ATP binding"/>
    <property type="evidence" value="ECO:0007669"/>
    <property type="project" value="UniProtKB-KW"/>
</dbReference>
<dbReference type="eggNOG" id="COG0154">
    <property type="taxonomic scope" value="Bacteria"/>
</dbReference>
<evidence type="ECO:0000256" key="3">
    <source>
        <dbReference type="ARBA" id="ARBA00022840"/>
    </source>
</evidence>
<comment type="function">
    <text evidence="5 6">Allows the formation of correctly charged Gln-tRNA(Gln) through the transamidation of misacylated Glu-tRNA(Gln) in organisms which lack glutaminyl-tRNA synthetase. The reaction takes place in the presence of glutamine and ATP through an activated gamma-phospho-Glu-tRNA(Gln).</text>
</comment>
<dbReference type="GO" id="GO:0016740">
    <property type="term" value="F:transferase activity"/>
    <property type="evidence" value="ECO:0007669"/>
    <property type="project" value="UniProtKB-KW"/>
</dbReference>
<dbReference type="OrthoDB" id="9811471at2"/>
<dbReference type="EMBL" id="ABIL02000003">
    <property type="protein sequence ID" value="EDS73551.1"/>
    <property type="molecule type" value="Genomic_DNA"/>
</dbReference>
<comment type="similarity">
    <text evidence="6">Belongs to the amidase family. GatA subfamily.</text>
</comment>
<dbReference type="HAMAP" id="MF_00120">
    <property type="entry name" value="GatA"/>
    <property type="match status" value="1"/>
</dbReference>
<evidence type="ECO:0000256" key="4">
    <source>
        <dbReference type="ARBA" id="ARBA00022917"/>
    </source>
</evidence>
<dbReference type="SUPFAM" id="SSF75304">
    <property type="entry name" value="Amidase signature (AS) enzymes"/>
    <property type="match status" value="1"/>
</dbReference>
<feature type="active site" description="Charge relay system" evidence="6">
    <location>
        <position position="154"/>
    </location>
</feature>
<comment type="catalytic activity">
    <reaction evidence="6">
        <text>L-glutamyl-tRNA(Gln) + L-glutamine + ATP + H2O = L-glutaminyl-tRNA(Gln) + L-glutamate + ADP + phosphate + H(+)</text>
        <dbReference type="Rhea" id="RHEA:17521"/>
        <dbReference type="Rhea" id="RHEA-COMP:9681"/>
        <dbReference type="Rhea" id="RHEA-COMP:9684"/>
        <dbReference type="ChEBI" id="CHEBI:15377"/>
        <dbReference type="ChEBI" id="CHEBI:15378"/>
        <dbReference type="ChEBI" id="CHEBI:29985"/>
        <dbReference type="ChEBI" id="CHEBI:30616"/>
        <dbReference type="ChEBI" id="CHEBI:43474"/>
        <dbReference type="ChEBI" id="CHEBI:58359"/>
        <dbReference type="ChEBI" id="CHEBI:78520"/>
        <dbReference type="ChEBI" id="CHEBI:78521"/>
        <dbReference type="ChEBI" id="CHEBI:456216"/>
        <dbReference type="EC" id="6.3.5.7"/>
    </reaction>
</comment>
<dbReference type="Gene3D" id="3.90.1300.10">
    <property type="entry name" value="Amidase signature (AS) domain"/>
    <property type="match status" value="1"/>
</dbReference>
<dbReference type="AlphaFoldDB" id="B1C5Y2"/>
<keyword evidence="9" id="KW-1185">Reference proteome</keyword>
<proteinExistence type="inferred from homology"/>
<dbReference type="PANTHER" id="PTHR11895:SF151">
    <property type="entry name" value="GLUTAMYL-TRNA(GLN) AMIDOTRANSFERASE SUBUNIT A"/>
    <property type="match status" value="1"/>
</dbReference>
<feature type="active site" description="Charge relay system" evidence="6">
    <location>
        <position position="79"/>
    </location>
</feature>
<evidence type="ECO:0000256" key="2">
    <source>
        <dbReference type="ARBA" id="ARBA00022741"/>
    </source>
</evidence>
<dbReference type="InterPro" id="IPR000120">
    <property type="entry name" value="Amidase"/>
</dbReference>
<dbReference type="GeneID" id="97999962"/>
<dbReference type="EC" id="6.3.5.7" evidence="6"/>
<evidence type="ECO:0000313" key="8">
    <source>
        <dbReference type="EMBL" id="EDS73551.1"/>
    </source>
</evidence>
<keyword evidence="3 6" id="KW-0067">ATP-binding</keyword>
<evidence type="ECO:0000256" key="6">
    <source>
        <dbReference type="HAMAP-Rule" id="MF_00120"/>
    </source>
</evidence>
<dbReference type="NCBIfam" id="TIGR00132">
    <property type="entry name" value="gatA"/>
    <property type="match status" value="1"/>
</dbReference>
<evidence type="ECO:0000259" key="7">
    <source>
        <dbReference type="Pfam" id="PF01425"/>
    </source>
</evidence>
<evidence type="ECO:0000256" key="5">
    <source>
        <dbReference type="ARBA" id="ARBA00025295"/>
    </source>
</evidence>
<comment type="subunit">
    <text evidence="6">Heterotrimer of A, B and C subunits.</text>
</comment>
<accession>B1C5Y2</accession>
<dbReference type="GO" id="GO:0050567">
    <property type="term" value="F:glutaminyl-tRNA synthase (glutamine-hydrolyzing) activity"/>
    <property type="evidence" value="ECO:0007669"/>
    <property type="project" value="UniProtKB-UniRule"/>
</dbReference>
<feature type="domain" description="Amidase" evidence="7">
    <location>
        <begin position="24"/>
        <end position="466"/>
    </location>
</feature>
<dbReference type="InterPro" id="IPR036928">
    <property type="entry name" value="AS_sf"/>
</dbReference>
<dbReference type="Pfam" id="PF01425">
    <property type="entry name" value="Amidase"/>
    <property type="match status" value="1"/>
</dbReference>
<feature type="active site" description="Acyl-ester intermediate" evidence="6">
    <location>
        <position position="178"/>
    </location>
</feature>
<name>B1C5Y2_9FIRM</name>
<dbReference type="InterPro" id="IPR004412">
    <property type="entry name" value="GatA"/>
</dbReference>